<organism evidence="10 11">
    <name type="scientific">Piscinibacter sakaiensis</name>
    <name type="common">Ideonella sakaiensis</name>
    <dbReference type="NCBI Taxonomy" id="1547922"/>
    <lineage>
        <taxon>Bacteria</taxon>
        <taxon>Pseudomonadati</taxon>
        <taxon>Pseudomonadota</taxon>
        <taxon>Betaproteobacteria</taxon>
        <taxon>Burkholderiales</taxon>
        <taxon>Sphaerotilaceae</taxon>
        <taxon>Piscinibacter</taxon>
    </lineage>
</organism>
<dbReference type="PANTHER" id="PTHR43442">
    <property type="entry name" value="GLUCONOKINASE-RELATED"/>
    <property type="match status" value="1"/>
</dbReference>
<dbReference type="EC" id="2.7.1.12" evidence="3 9"/>
<dbReference type="GO" id="GO:0005975">
    <property type="term" value="P:carbohydrate metabolic process"/>
    <property type="evidence" value="ECO:0007669"/>
    <property type="project" value="InterPro"/>
</dbReference>
<dbReference type="SUPFAM" id="SSF52540">
    <property type="entry name" value="P-loop containing nucleoside triphosphate hydrolases"/>
    <property type="match status" value="1"/>
</dbReference>
<dbReference type="PANTHER" id="PTHR43442:SF3">
    <property type="entry name" value="GLUCONOKINASE-RELATED"/>
    <property type="match status" value="1"/>
</dbReference>
<evidence type="ECO:0000256" key="5">
    <source>
        <dbReference type="ARBA" id="ARBA00022741"/>
    </source>
</evidence>
<name>A0A0K8P459_PISS1</name>
<evidence type="ECO:0000256" key="1">
    <source>
        <dbReference type="ARBA" id="ARBA00004761"/>
    </source>
</evidence>
<evidence type="ECO:0000256" key="6">
    <source>
        <dbReference type="ARBA" id="ARBA00022777"/>
    </source>
</evidence>
<dbReference type="CDD" id="cd02021">
    <property type="entry name" value="GntK"/>
    <property type="match status" value="1"/>
</dbReference>
<dbReference type="Pfam" id="PF13671">
    <property type="entry name" value="AAA_33"/>
    <property type="match status" value="1"/>
</dbReference>
<reference evidence="10 11" key="2">
    <citation type="journal article" date="2016" name="Science">
        <title>A bacterium that degrades and assimilates poly(ethylene terephthalate).</title>
        <authorList>
            <person name="Yoshida S."/>
            <person name="Hiraga K."/>
            <person name="Takehana T."/>
            <person name="Taniguchi I."/>
            <person name="Yamaji H."/>
            <person name="Maeda Y."/>
            <person name="Toyohara K."/>
            <person name="Miyamoto K."/>
            <person name="Kimura Y."/>
            <person name="Oda K."/>
        </authorList>
    </citation>
    <scope>NUCLEOTIDE SEQUENCE [LARGE SCALE GENOMIC DNA]</scope>
    <source>
        <strain evidence="11">NBRC 110686 / TISTR 2288 / 201-F6</strain>
    </source>
</reference>
<evidence type="ECO:0000256" key="7">
    <source>
        <dbReference type="ARBA" id="ARBA00022840"/>
    </source>
</evidence>
<dbReference type="STRING" id="1547922.ISF6_3251"/>
<reference evidence="11" key="1">
    <citation type="submission" date="2015-07" db="EMBL/GenBank/DDBJ databases">
        <title>Discovery of a poly(ethylene terephthalate assimilation.</title>
        <authorList>
            <person name="Yoshida S."/>
            <person name="Hiraga K."/>
            <person name="Takehana T."/>
            <person name="Taniguchi I."/>
            <person name="Yamaji H."/>
            <person name="Maeda Y."/>
            <person name="Toyohara K."/>
            <person name="Miyamoto K."/>
            <person name="Kimura Y."/>
            <person name="Oda K."/>
        </authorList>
    </citation>
    <scope>NUCLEOTIDE SEQUENCE [LARGE SCALE GENOMIC DNA]</scope>
    <source>
        <strain evidence="11">NBRC 110686 / TISTR 2288 / 201-F6</strain>
    </source>
</reference>
<evidence type="ECO:0000256" key="9">
    <source>
        <dbReference type="RuleBase" id="RU363066"/>
    </source>
</evidence>
<evidence type="ECO:0000256" key="3">
    <source>
        <dbReference type="ARBA" id="ARBA00012054"/>
    </source>
</evidence>
<dbReference type="NCBIfam" id="TIGR01313">
    <property type="entry name" value="therm_gnt_kin"/>
    <property type="match status" value="1"/>
</dbReference>
<comment type="similarity">
    <text evidence="2 9">Belongs to the gluconokinase GntK/GntV family.</text>
</comment>
<keyword evidence="6 9" id="KW-0418">Kinase</keyword>
<accession>A0A0K8P459</accession>
<dbReference type="InterPro" id="IPR027417">
    <property type="entry name" value="P-loop_NTPase"/>
</dbReference>
<dbReference type="GO" id="GO:0005524">
    <property type="term" value="F:ATP binding"/>
    <property type="evidence" value="ECO:0007669"/>
    <property type="project" value="UniProtKB-KW"/>
</dbReference>
<dbReference type="Proteomes" id="UP000037660">
    <property type="component" value="Unassembled WGS sequence"/>
</dbReference>
<comment type="caution">
    <text evidence="10">The sequence shown here is derived from an EMBL/GenBank/DDBJ whole genome shotgun (WGS) entry which is preliminary data.</text>
</comment>
<dbReference type="Gene3D" id="3.40.50.300">
    <property type="entry name" value="P-loop containing nucleotide triphosphate hydrolases"/>
    <property type="match status" value="1"/>
</dbReference>
<keyword evidence="5 9" id="KW-0547">Nucleotide-binding</keyword>
<dbReference type="GO" id="GO:0046316">
    <property type="term" value="F:gluconokinase activity"/>
    <property type="evidence" value="ECO:0007669"/>
    <property type="project" value="UniProtKB-EC"/>
</dbReference>
<protein>
    <recommendedName>
        <fullName evidence="3 9">Gluconokinase</fullName>
        <ecNumber evidence="3 9">2.7.1.12</ecNumber>
    </recommendedName>
</protein>
<dbReference type="GO" id="GO:0005737">
    <property type="term" value="C:cytoplasm"/>
    <property type="evidence" value="ECO:0007669"/>
    <property type="project" value="TreeGrafter"/>
</dbReference>
<keyword evidence="4 9" id="KW-0808">Transferase</keyword>
<proteinExistence type="inferred from homology"/>
<evidence type="ECO:0000256" key="8">
    <source>
        <dbReference type="ARBA" id="ARBA00048090"/>
    </source>
</evidence>
<dbReference type="InterPro" id="IPR006001">
    <property type="entry name" value="Therm_gnt_kin"/>
</dbReference>
<keyword evidence="7 9" id="KW-0067">ATP-binding</keyword>
<keyword evidence="11" id="KW-1185">Reference proteome</keyword>
<sequence>MAAVVFMGVAGCGKSSVAHAVAQPAGWALVEGDEFHPPANIAKMRAGIALDDADRSGWLDALAAAVAAHAAGGRAVALTCSALRRAYRDRLRAALPGLRFVFLEITPEESLRRVTARAGAHLFPPSLVASQFATLEPPHGEPGVLCLDATRPREALAAAVGDWLREAPIPGDAR</sequence>
<dbReference type="AlphaFoldDB" id="A0A0K8P459"/>
<gene>
    <name evidence="10" type="ORF">ISF6_3251</name>
</gene>
<evidence type="ECO:0000313" key="11">
    <source>
        <dbReference type="Proteomes" id="UP000037660"/>
    </source>
</evidence>
<dbReference type="EMBL" id="BBYR01000046">
    <property type="protein sequence ID" value="GAP37396.1"/>
    <property type="molecule type" value="Genomic_DNA"/>
</dbReference>
<evidence type="ECO:0000256" key="4">
    <source>
        <dbReference type="ARBA" id="ARBA00022679"/>
    </source>
</evidence>
<evidence type="ECO:0000313" key="10">
    <source>
        <dbReference type="EMBL" id="GAP37396.1"/>
    </source>
</evidence>
<comment type="pathway">
    <text evidence="1">Carbohydrate acid metabolism.</text>
</comment>
<comment type="catalytic activity">
    <reaction evidence="8 9">
        <text>D-gluconate + ATP = 6-phospho-D-gluconate + ADP + H(+)</text>
        <dbReference type="Rhea" id="RHEA:19433"/>
        <dbReference type="ChEBI" id="CHEBI:15378"/>
        <dbReference type="ChEBI" id="CHEBI:18391"/>
        <dbReference type="ChEBI" id="CHEBI:30616"/>
        <dbReference type="ChEBI" id="CHEBI:58759"/>
        <dbReference type="ChEBI" id="CHEBI:456216"/>
        <dbReference type="EC" id="2.7.1.12"/>
    </reaction>
</comment>
<evidence type="ECO:0000256" key="2">
    <source>
        <dbReference type="ARBA" id="ARBA00008420"/>
    </source>
</evidence>